<dbReference type="GO" id="GO:0008270">
    <property type="term" value="F:zinc ion binding"/>
    <property type="evidence" value="ECO:0007669"/>
    <property type="project" value="InterPro"/>
</dbReference>
<dbReference type="GO" id="GO:0001228">
    <property type="term" value="F:DNA-binding transcription activator activity, RNA polymerase II-specific"/>
    <property type="evidence" value="ECO:0007669"/>
    <property type="project" value="TreeGrafter"/>
</dbReference>
<dbReference type="OrthoDB" id="5350673at2759"/>
<dbReference type="Pfam" id="PF00172">
    <property type="entry name" value="Zn_clus"/>
    <property type="match status" value="1"/>
</dbReference>
<dbReference type="GeneID" id="36598326"/>
<dbReference type="PROSITE" id="PS00463">
    <property type="entry name" value="ZN2_CY6_FUNGAL_1"/>
    <property type="match status" value="1"/>
</dbReference>
<reference evidence="5" key="1">
    <citation type="submission" date="2016-07" db="EMBL/GenBank/DDBJ databases">
        <title>Multiple horizontal gene transfer events from other fungi enriched the ability of initially mycotrophic Trichoderma (Ascomycota) to feed on dead plant biomass.</title>
        <authorList>
            <consortium name="DOE Joint Genome Institute"/>
            <person name="Atanasova L."/>
            <person name="Chenthamara K."/>
            <person name="Zhang J."/>
            <person name="Grujic M."/>
            <person name="Henrissat B."/>
            <person name="Kuo A."/>
            <person name="Aerts A."/>
            <person name="Salamov A."/>
            <person name="Lipzen A."/>
            <person name="Labutti K."/>
            <person name="Barry K."/>
            <person name="Miao Y."/>
            <person name="Rahimi M.J."/>
            <person name="Shen Q."/>
            <person name="Grigoriev I.V."/>
            <person name="Kubicek C.P."/>
            <person name="Druzhinina I.S."/>
        </authorList>
    </citation>
    <scope>NUCLEOTIDE SEQUENCE [LARGE SCALE GENOMIC DNA]</scope>
    <source>
        <strain evidence="5">TUCIM 6016</strain>
    </source>
</reference>
<evidence type="ECO:0000256" key="1">
    <source>
        <dbReference type="ARBA" id="ARBA00023242"/>
    </source>
</evidence>
<dbReference type="PANTHER" id="PTHR47784">
    <property type="entry name" value="STEROL UPTAKE CONTROL PROTEIN 2"/>
    <property type="match status" value="1"/>
</dbReference>
<gene>
    <name evidence="4" type="ORF">BBK36DRAFT_1116184</name>
</gene>
<evidence type="ECO:0000256" key="2">
    <source>
        <dbReference type="SAM" id="MobiDB-lite"/>
    </source>
</evidence>
<dbReference type="InterPro" id="IPR001138">
    <property type="entry name" value="Zn2Cys6_DnaBD"/>
</dbReference>
<dbReference type="RefSeq" id="XP_024751096.1">
    <property type="nucleotide sequence ID" value="XM_024890208.1"/>
</dbReference>
<dbReference type="InterPro" id="IPR021858">
    <property type="entry name" value="Fun_TF"/>
</dbReference>
<organism evidence="4 5">
    <name type="scientific">Trichoderma citrinoviride</name>
    <dbReference type="NCBI Taxonomy" id="58853"/>
    <lineage>
        <taxon>Eukaryota</taxon>
        <taxon>Fungi</taxon>
        <taxon>Dikarya</taxon>
        <taxon>Ascomycota</taxon>
        <taxon>Pezizomycotina</taxon>
        <taxon>Sordariomycetes</taxon>
        <taxon>Hypocreomycetidae</taxon>
        <taxon>Hypocreales</taxon>
        <taxon>Hypocreaceae</taxon>
        <taxon>Trichoderma</taxon>
    </lineage>
</organism>
<accession>A0A2T4BEP5</accession>
<dbReference type="Gene3D" id="4.10.240.10">
    <property type="entry name" value="Zn(2)-C6 fungal-type DNA-binding domain"/>
    <property type="match status" value="1"/>
</dbReference>
<dbReference type="Proteomes" id="UP000241546">
    <property type="component" value="Unassembled WGS sequence"/>
</dbReference>
<dbReference type="PROSITE" id="PS50048">
    <property type="entry name" value="ZN2_CY6_FUNGAL_2"/>
    <property type="match status" value="1"/>
</dbReference>
<dbReference type="EMBL" id="KZ680211">
    <property type="protein sequence ID" value="PTB67776.1"/>
    <property type="molecule type" value="Genomic_DNA"/>
</dbReference>
<evidence type="ECO:0000313" key="4">
    <source>
        <dbReference type="EMBL" id="PTB67776.1"/>
    </source>
</evidence>
<feature type="region of interest" description="Disordered" evidence="2">
    <location>
        <begin position="55"/>
        <end position="74"/>
    </location>
</feature>
<proteinExistence type="predicted"/>
<dbReference type="AlphaFoldDB" id="A0A2T4BEP5"/>
<sequence>MRSSHRKSRNGCRECKQRHKKCDESWPTCLNCSITSRPCSYRLTRPSHRSYGLKIPTPPATPSPSAISPSPSTLSSLTQCHTQEWQAQAYSLAHLKLLHHFESRGFEEASMIQLPASMRQVIMQCALTSPYLMDQILALSAAHLSTLHRGQQQIFFRNQAMELQTRALTLFNRSELGISEQNSCSWFLYASFLGLHVMFETFQCSNFDVFLEQLATYFPVHRGVSVVIKQSWPAIKGIVEEVVGQRDISGRGFAKGHSHEFDGILSLIDDSDLEEADKEACVEAADILHWVFKLHHTHQGTQFQIHFTIAWSILVPARFGEMLRKRVPEALIILSFHAVLLHRLRKFWIFGESGRFLIQSISTHLGTRWARWMIWPNEQLNATI</sequence>
<keyword evidence="5" id="KW-1185">Reference proteome</keyword>
<dbReference type="InterPro" id="IPR036864">
    <property type="entry name" value="Zn2-C6_fun-type_DNA-bd_sf"/>
</dbReference>
<dbReference type="SUPFAM" id="SSF57701">
    <property type="entry name" value="Zn2/Cys6 DNA-binding domain"/>
    <property type="match status" value="1"/>
</dbReference>
<dbReference type="InterPro" id="IPR053157">
    <property type="entry name" value="Sterol_Uptake_Regulator"/>
</dbReference>
<feature type="domain" description="Zn(2)-C6 fungal-type" evidence="3">
    <location>
        <begin position="11"/>
        <end position="41"/>
    </location>
</feature>
<evidence type="ECO:0000259" key="3">
    <source>
        <dbReference type="PROSITE" id="PS50048"/>
    </source>
</evidence>
<dbReference type="Pfam" id="PF11951">
    <property type="entry name" value="Fungal_trans_2"/>
    <property type="match status" value="1"/>
</dbReference>
<feature type="compositionally biased region" description="Low complexity" evidence="2">
    <location>
        <begin position="63"/>
        <end position="74"/>
    </location>
</feature>
<protein>
    <recommendedName>
        <fullName evidence="3">Zn(2)-C6 fungal-type domain-containing protein</fullName>
    </recommendedName>
</protein>
<dbReference type="PANTHER" id="PTHR47784:SF4">
    <property type="entry name" value="ZN(II)2CYS6 TRANSCRIPTION FACTOR (EUROFUNG)"/>
    <property type="match status" value="1"/>
</dbReference>
<dbReference type="CDD" id="cd00067">
    <property type="entry name" value="GAL4"/>
    <property type="match status" value="1"/>
</dbReference>
<evidence type="ECO:0000313" key="5">
    <source>
        <dbReference type="Proteomes" id="UP000241546"/>
    </source>
</evidence>
<name>A0A2T4BEP5_9HYPO</name>
<dbReference type="SMART" id="SM00066">
    <property type="entry name" value="GAL4"/>
    <property type="match status" value="1"/>
</dbReference>
<keyword evidence="1" id="KW-0539">Nucleus</keyword>